<dbReference type="Pfam" id="PF11208">
    <property type="entry name" value="DUF2992"/>
    <property type="match status" value="1"/>
</dbReference>
<evidence type="ECO:0000313" key="3">
    <source>
        <dbReference type="Proteomes" id="UP000774130"/>
    </source>
</evidence>
<name>A0ABS6TDI2_9ENTE</name>
<feature type="compositionally biased region" description="Basic residues" evidence="1">
    <location>
        <begin position="127"/>
        <end position="137"/>
    </location>
</feature>
<dbReference type="EMBL" id="JAHUZB010000003">
    <property type="protein sequence ID" value="MBV7390959.1"/>
    <property type="molecule type" value="Genomic_DNA"/>
</dbReference>
<proteinExistence type="predicted"/>
<dbReference type="PIRSF" id="PIRSF021328">
    <property type="entry name" value="UCP021328"/>
    <property type="match status" value="1"/>
</dbReference>
<comment type="caution">
    <text evidence="2">The sequence shown here is derived from an EMBL/GenBank/DDBJ whole genome shotgun (WGS) entry which is preliminary data.</text>
</comment>
<dbReference type="InterPro" id="IPR016787">
    <property type="entry name" value="UCP021328"/>
</dbReference>
<feature type="compositionally biased region" description="Basic residues" evidence="1">
    <location>
        <begin position="73"/>
        <end position="84"/>
    </location>
</feature>
<gene>
    <name evidence="2" type="ORF">KUA55_09715</name>
</gene>
<accession>A0ABS6TDI2</accession>
<feature type="compositionally biased region" description="Basic and acidic residues" evidence="1">
    <location>
        <begin position="111"/>
        <end position="120"/>
    </location>
</feature>
<organism evidence="2 3">
    <name type="scientific">Enterococcus alishanensis</name>
    <dbReference type="NCBI Taxonomy" id="1303817"/>
    <lineage>
        <taxon>Bacteria</taxon>
        <taxon>Bacillati</taxon>
        <taxon>Bacillota</taxon>
        <taxon>Bacilli</taxon>
        <taxon>Lactobacillales</taxon>
        <taxon>Enterococcaceae</taxon>
        <taxon>Enterococcus</taxon>
    </lineage>
</organism>
<keyword evidence="3" id="KW-1185">Reference proteome</keyword>
<evidence type="ECO:0000256" key="1">
    <source>
        <dbReference type="SAM" id="MobiDB-lite"/>
    </source>
</evidence>
<reference evidence="2 3" key="1">
    <citation type="submission" date="2021-06" db="EMBL/GenBank/DDBJ databases">
        <title>Enterococcus alishanensis sp. nov., a novel lactic acid bacterium isolated from fresh coffee beans.</title>
        <authorList>
            <person name="Chen Y.-S."/>
        </authorList>
    </citation>
    <scope>NUCLEOTIDE SEQUENCE [LARGE SCALE GENOMIC DNA]</scope>
    <source>
        <strain evidence="2 3">ALS3</strain>
    </source>
</reference>
<feature type="region of interest" description="Disordered" evidence="1">
    <location>
        <begin position="73"/>
        <end position="137"/>
    </location>
</feature>
<dbReference type="Proteomes" id="UP000774130">
    <property type="component" value="Unassembled WGS sequence"/>
</dbReference>
<protein>
    <submittedName>
        <fullName evidence="2">YjdF family protein</fullName>
    </submittedName>
</protein>
<evidence type="ECO:0000313" key="2">
    <source>
        <dbReference type="EMBL" id="MBV7390959.1"/>
    </source>
</evidence>
<sequence length="137" mass="16007">MKLTVYFDGTFWCGLVEAQDQKESLVYKHTFGPEPKDQDIMIFIHQQLPKILASSQTVKAENNGIVERKINPKRRQRMINRAKRQPVVSTKSQLALQEVHQLNKKAKQKRQKQDKADVAEAKFQQKQLKKQQKKKGH</sequence>
<dbReference type="RefSeq" id="WP_218325996.1">
    <property type="nucleotide sequence ID" value="NZ_JAHUZB010000003.1"/>
</dbReference>